<evidence type="ECO:0000256" key="13">
    <source>
        <dbReference type="ARBA" id="ARBA00022962"/>
    </source>
</evidence>
<dbReference type="InterPro" id="IPR002932">
    <property type="entry name" value="Glu_synthdom"/>
</dbReference>
<evidence type="ECO:0000256" key="3">
    <source>
        <dbReference type="ARBA" id="ARBA00004802"/>
    </source>
</evidence>
<dbReference type="CDD" id="cd00982">
    <property type="entry name" value="gltB_C"/>
    <property type="match status" value="1"/>
</dbReference>
<keyword evidence="11" id="KW-0479">Metal-binding</keyword>
<dbReference type="InParanoid" id="A0A067MKA9"/>
<evidence type="ECO:0000256" key="14">
    <source>
        <dbReference type="ARBA" id="ARBA00023002"/>
    </source>
</evidence>
<feature type="binding site" evidence="24">
    <location>
        <position position="1187"/>
    </location>
    <ligand>
        <name>[3Fe-4S] cluster</name>
        <dbReference type="ChEBI" id="CHEBI:21137"/>
    </ligand>
</feature>
<dbReference type="EC" id="1.4.1.14" evidence="19"/>
<keyword evidence="28" id="KW-1185">Reference proteome</keyword>
<evidence type="ECO:0000256" key="7">
    <source>
        <dbReference type="ARBA" id="ARBA00011233"/>
    </source>
</evidence>
<keyword evidence="13" id="KW-0315">Glutamine amidotransferase</keyword>
<dbReference type="Proteomes" id="UP000027195">
    <property type="component" value="Unassembled WGS sequence"/>
</dbReference>
<dbReference type="FunCoup" id="A0A067MKA9">
    <property type="interactions" value="180"/>
</dbReference>
<evidence type="ECO:0000256" key="10">
    <source>
        <dbReference type="ARBA" id="ARBA00022643"/>
    </source>
</evidence>
<dbReference type="PROSITE" id="PS51278">
    <property type="entry name" value="GATASE_TYPE_2"/>
    <property type="match status" value="1"/>
</dbReference>
<evidence type="ECO:0000256" key="22">
    <source>
        <dbReference type="ARBA" id="ARBA00068518"/>
    </source>
</evidence>
<evidence type="ECO:0000256" key="17">
    <source>
        <dbReference type="ARBA" id="ARBA00023164"/>
    </source>
</evidence>
<dbReference type="PRINTS" id="PR00419">
    <property type="entry name" value="ADXRDTASE"/>
</dbReference>
<dbReference type="HOGENOM" id="CLU_000422_8_2_1"/>
<keyword evidence="9" id="KW-0285">Flavoprotein</keyword>
<comment type="pathway">
    <text evidence="5">Amino-acid biosynthesis; L-glutamate biosynthesis via GLT pathway; L-glutamate from 2-oxoglutarate and L-glutamine (NAD(+) route): step 1/1.</text>
</comment>
<feature type="binding site" evidence="24">
    <location>
        <position position="1181"/>
    </location>
    <ligand>
        <name>[3Fe-4S] cluster</name>
        <dbReference type="ChEBI" id="CHEBI:21137"/>
    </ligand>
</feature>
<dbReference type="Gene3D" id="3.20.20.70">
    <property type="entry name" value="Aldolase class I"/>
    <property type="match status" value="2"/>
</dbReference>
<dbReference type="SUPFAM" id="SSF51971">
    <property type="entry name" value="Nucleotide-binding domain"/>
    <property type="match status" value="2"/>
</dbReference>
<dbReference type="Gene3D" id="3.50.50.60">
    <property type="entry name" value="FAD/NAD(P)-binding domain"/>
    <property type="match status" value="2"/>
</dbReference>
<dbReference type="SUPFAM" id="SSF46548">
    <property type="entry name" value="alpha-helical ferredoxin"/>
    <property type="match status" value="1"/>
</dbReference>
<keyword evidence="15" id="KW-0408">Iron</keyword>
<keyword evidence="18 24" id="KW-0003">3Fe-4S</keyword>
<comment type="cofactor">
    <cofactor evidence="2">
        <name>FAD</name>
        <dbReference type="ChEBI" id="CHEBI:57692"/>
    </cofactor>
</comment>
<evidence type="ECO:0000256" key="21">
    <source>
        <dbReference type="ARBA" id="ARBA00057049"/>
    </source>
</evidence>
<dbReference type="InterPro" id="IPR017932">
    <property type="entry name" value="GATase_2_dom"/>
</dbReference>
<dbReference type="InterPro" id="IPR013785">
    <property type="entry name" value="Aldolase_TIM"/>
</dbReference>
<dbReference type="InterPro" id="IPR029055">
    <property type="entry name" value="Ntn_hydrolases_N"/>
</dbReference>
<feature type="active site" description="For GATase activity" evidence="23">
    <location>
        <position position="53"/>
    </location>
</feature>
<evidence type="ECO:0000256" key="19">
    <source>
        <dbReference type="ARBA" id="ARBA00024383"/>
    </source>
</evidence>
<dbReference type="GO" id="GO:0051538">
    <property type="term" value="F:3 iron, 4 sulfur cluster binding"/>
    <property type="evidence" value="ECO:0007669"/>
    <property type="project" value="UniProtKB-KW"/>
</dbReference>
<dbReference type="SUPFAM" id="SSF51395">
    <property type="entry name" value="FMN-linked oxidoreductases"/>
    <property type="match status" value="1"/>
</dbReference>
<keyword evidence="8" id="KW-0028">Amino-acid biosynthesis</keyword>
<dbReference type="InterPro" id="IPR036485">
    <property type="entry name" value="Glu_synth_asu_C_sf"/>
</dbReference>
<evidence type="ECO:0000256" key="12">
    <source>
        <dbReference type="ARBA" id="ARBA00022827"/>
    </source>
</evidence>
<comment type="subunit">
    <text evidence="7">Homotrimer.</text>
</comment>
<evidence type="ECO:0000256" key="18">
    <source>
        <dbReference type="ARBA" id="ARBA00023291"/>
    </source>
</evidence>
<evidence type="ECO:0000256" key="8">
    <source>
        <dbReference type="ARBA" id="ARBA00022605"/>
    </source>
</evidence>
<dbReference type="FunFam" id="3.40.50.720:FF:000113">
    <property type="entry name" value="Glutamate synthase [NADH], amyloplastic"/>
    <property type="match status" value="1"/>
</dbReference>
<keyword evidence="17" id="KW-0314">Glutamate biosynthesis</keyword>
<dbReference type="FunFam" id="1.10.1060.10:FF:000006">
    <property type="entry name" value="Glutamate synthase (NADPH/NADH)"/>
    <property type="match status" value="1"/>
</dbReference>
<organism evidence="27 28">
    <name type="scientific">Botryobasidium botryosum (strain FD-172 SS1)</name>
    <dbReference type="NCBI Taxonomy" id="930990"/>
    <lineage>
        <taxon>Eukaryota</taxon>
        <taxon>Fungi</taxon>
        <taxon>Dikarya</taxon>
        <taxon>Basidiomycota</taxon>
        <taxon>Agaricomycotina</taxon>
        <taxon>Agaricomycetes</taxon>
        <taxon>Cantharellales</taxon>
        <taxon>Botryobasidiaceae</taxon>
        <taxon>Botryobasidium</taxon>
    </lineage>
</organism>
<feature type="binding site" evidence="24">
    <location>
        <position position="1192"/>
    </location>
    <ligand>
        <name>[3Fe-4S] cluster</name>
        <dbReference type="ChEBI" id="CHEBI:21137"/>
    </ligand>
</feature>
<dbReference type="STRING" id="930990.A0A067MKA9"/>
<name>A0A067MKA9_BOTB1</name>
<protein>
    <recommendedName>
        <fullName evidence="22">Glutamate synthase [NADH]</fullName>
        <ecNumber evidence="19">1.4.1.14</ecNumber>
    </recommendedName>
</protein>
<dbReference type="Gene3D" id="1.10.1060.10">
    <property type="entry name" value="Alpha-helical ferredoxin"/>
    <property type="match status" value="1"/>
</dbReference>
<dbReference type="FunFam" id="3.60.20.10:FF:000001">
    <property type="entry name" value="Glutamate synthase, large subunit"/>
    <property type="match status" value="1"/>
</dbReference>
<comment type="cofactor">
    <cofactor evidence="1">
        <name>FMN</name>
        <dbReference type="ChEBI" id="CHEBI:58210"/>
    </cofactor>
</comment>
<evidence type="ECO:0000256" key="6">
    <source>
        <dbReference type="ARBA" id="ARBA00009716"/>
    </source>
</evidence>
<evidence type="ECO:0000256" key="23">
    <source>
        <dbReference type="PIRSR" id="PIRSR000187-1"/>
    </source>
</evidence>
<dbReference type="InterPro" id="IPR006005">
    <property type="entry name" value="Glut_synth_ssu1"/>
</dbReference>
<feature type="region of interest" description="Disordered" evidence="25">
    <location>
        <begin position="20"/>
        <end position="46"/>
    </location>
</feature>
<dbReference type="InterPro" id="IPR012220">
    <property type="entry name" value="Glu_synth_euk"/>
</dbReference>
<dbReference type="FunFam" id="3.20.20.70:FF:000017">
    <property type="entry name" value="Glutamate synthase [NADH], amyloplastic"/>
    <property type="match status" value="1"/>
</dbReference>
<evidence type="ECO:0000256" key="25">
    <source>
        <dbReference type="SAM" id="MobiDB-lite"/>
    </source>
</evidence>
<dbReference type="InterPro" id="IPR028261">
    <property type="entry name" value="DPD_II"/>
</dbReference>
<dbReference type="CDD" id="cd00713">
    <property type="entry name" value="GltS"/>
    <property type="match status" value="1"/>
</dbReference>
<dbReference type="GO" id="GO:0019676">
    <property type="term" value="P:ammonia assimilation cycle"/>
    <property type="evidence" value="ECO:0007669"/>
    <property type="project" value="UniProtKB-ARBA"/>
</dbReference>
<comment type="pathway">
    <text evidence="3">Energy metabolism; nitrogen metabolism.</text>
</comment>
<comment type="cofactor">
    <cofactor evidence="24">
        <name>[3Fe-4S] cluster</name>
        <dbReference type="ChEBI" id="CHEBI:21137"/>
    </cofactor>
    <text evidence="24">Binds 1 [3Fe-4S] cluster.</text>
</comment>
<evidence type="ECO:0000256" key="15">
    <source>
        <dbReference type="ARBA" id="ARBA00023004"/>
    </source>
</evidence>
<dbReference type="SUPFAM" id="SSF56235">
    <property type="entry name" value="N-terminal nucleophile aminohydrolases (Ntn hydrolases)"/>
    <property type="match status" value="1"/>
</dbReference>
<dbReference type="CDD" id="cd02808">
    <property type="entry name" value="GltS_FMN"/>
    <property type="match status" value="1"/>
</dbReference>
<dbReference type="FunFam" id="3.50.50.60:FF:000022">
    <property type="entry name" value="Glutamate synthase [NADH], amyloplastic"/>
    <property type="match status" value="1"/>
</dbReference>
<evidence type="ECO:0000256" key="4">
    <source>
        <dbReference type="ARBA" id="ARBA00004909"/>
    </source>
</evidence>
<dbReference type="Gene3D" id="2.160.20.60">
    <property type="entry name" value="Glutamate synthase, alpha subunit, C-terminal domain"/>
    <property type="match status" value="1"/>
</dbReference>
<evidence type="ECO:0000256" key="20">
    <source>
        <dbReference type="ARBA" id="ARBA00048867"/>
    </source>
</evidence>
<dbReference type="GO" id="GO:0010181">
    <property type="term" value="F:FMN binding"/>
    <property type="evidence" value="ECO:0007669"/>
    <property type="project" value="InterPro"/>
</dbReference>
<dbReference type="UniPathway" id="UPA00045"/>
<keyword evidence="10" id="KW-0288">FMN</keyword>
<dbReference type="OrthoDB" id="4327079at2759"/>
<feature type="domain" description="Glutamine amidotransferase type-2" evidence="26">
    <location>
        <begin position="53"/>
        <end position="460"/>
    </location>
</feature>
<evidence type="ECO:0000256" key="16">
    <source>
        <dbReference type="ARBA" id="ARBA00023014"/>
    </source>
</evidence>
<dbReference type="UniPathway" id="UPA00634">
    <property type="reaction ID" value="UER00690"/>
</dbReference>
<evidence type="ECO:0000256" key="11">
    <source>
        <dbReference type="ARBA" id="ARBA00022723"/>
    </source>
</evidence>
<proteinExistence type="inferred from homology"/>
<reference evidence="28" key="1">
    <citation type="journal article" date="2014" name="Proc. Natl. Acad. Sci. U.S.A.">
        <title>Extensive sampling of basidiomycete genomes demonstrates inadequacy of the white-rot/brown-rot paradigm for wood decay fungi.</title>
        <authorList>
            <person name="Riley R."/>
            <person name="Salamov A.A."/>
            <person name="Brown D.W."/>
            <person name="Nagy L.G."/>
            <person name="Floudas D."/>
            <person name="Held B.W."/>
            <person name="Levasseur A."/>
            <person name="Lombard V."/>
            <person name="Morin E."/>
            <person name="Otillar R."/>
            <person name="Lindquist E.A."/>
            <person name="Sun H."/>
            <person name="LaButti K.M."/>
            <person name="Schmutz J."/>
            <person name="Jabbour D."/>
            <person name="Luo H."/>
            <person name="Baker S.E."/>
            <person name="Pisabarro A.G."/>
            <person name="Walton J.D."/>
            <person name="Blanchette R.A."/>
            <person name="Henrissat B."/>
            <person name="Martin F."/>
            <person name="Cullen D."/>
            <person name="Hibbett D.S."/>
            <person name="Grigoriev I.V."/>
        </authorList>
    </citation>
    <scope>NUCLEOTIDE SEQUENCE [LARGE SCALE GENOMIC DNA]</scope>
    <source>
        <strain evidence="28">FD-172 SS1</strain>
    </source>
</reference>
<dbReference type="GO" id="GO:0097054">
    <property type="term" value="P:L-glutamate biosynthetic process"/>
    <property type="evidence" value="ECO:0007669"/>
    <property type="project" value="UniProtKB-UniPathway"/>
</dbReference>
<dbReference type="SUPFAM" id="SSF69336">
    <property type="entry name" value="Alpha subunit of glutamate synthase, C-terminal domain"/>
    <property type="match status" value="1"/>
</dbReference>
<keyword evidence="12" id="KW-0274">FAD</keyword>
<evidence type="ECO:0000256" key="2">
    <source>
        <dbReference type="ARBA" id="ARBA00001974"/>
    </source>
</evidence>
<evidence type="ECO:0000256" key="1">
    <source>
        <dbReference type="ARBA" id="ARBA00001917"/>
    </source>
</evidence>
<evidence type="ECO:0000313" key="27">
    <source>
        <dbReference type="EMBL" id="KDQ16208.1"/>
    </source>
</evidence>
<dbReference type="GO" id="GO:0050660">
    <property type="term" value="F:flavin adenine dinucleotide binding"/>
    <property type="evidence" value="ECO:0007669"/>
    <property type="project" value="InterPro"/>
</dbReference>
<dbReference type="Pfam" id="PF01493">
    <property type="entry name" value="GXGXG"/>
    <property type="match status" value="1"/>
</dbReference>
<dbReference type="GO" id="GO:0016040">
    <property type="term" value="F:glutamate synthase (NADH) activity"/>
    <property type="evidence" value="ECO:0007669"/>
    <property type="project" value="UniProtKB-EC"/>
</dbReference>
<dbReference type="InterPro" id="IPR051394">
    <property type="entry name" value="Glutamate_Synthase"/>
</dbReference>
<evidence type="ECO:0000313" key="28">
    <source>
        <dbReference type="Proteomes" id="UP000027195"/>
    </source>
</evidence>
<dbReference type="GO" id="GO:0016639">
    <property type="term" value="F:oxidoreductase activity, acting on the CH-NH2 group of donors, NAD or NADP as acceptor"/>
    <property type="evidence" value="ECO:0007669"/>
    <property type="project" value="InterPro"/>
</dbReference>
<dbReference type="EMBL" id="KL198028">
    <property type="protein sequence ID" value="KDQ16208.1"/>
    <property type="molecule type" value="Genomic_DNA"/>
</dbReference>
<sequence>MSTGSQDHLSLPLVDDFPDLNGFDQVERDPNSWAGSQPAKQGLYDNENDRDSCGVGFICHIKGTPSHKIVSDARSLLCAMTHRGAVGADSRDGDGAGVMTAIPHEFFKREVEMDLHCTLPEPGHYAVGNVFFNPNDDIERQKQQNAFSKMATQFGLRVLGWRVVLTDSTILGPASKSKEPYILQPFVVLQAHYGDGNTSEDGPFDERHFERQLYLLRKHATHTITLAKWFYVCSLSTKNIVYKGQLTPPQVYNYYHDLNHVLYTSHFTLVHSRFSTNTFPSWDRAQPLRWAAHNGEINTVRGNKNWMRAREGVLQSTHFGKDLDLLYPIIEAGGSDSAAFDNVLELLTVNGVVTLPEAIMMLIPEAWQGNELMDSDKKAFYNWAACLQEPWDGPALFAFSDGRYCGANLDRNGLRPCRYVVTNEDIMVCASEVGALYIEPEMVVQKGRLKPGRMLLVDTLEGRIVDDKELKRTTAAKQNFSSWLELQMLQLENIVKRVKRTQSVDPVIDETPLSTDPFLLAFGYTVEQLNLLMLPMVSDGKEALGSMGNDAPLACMAVQVRLLHEYFRQLFAQVTNPPIDPIRESVVMSLESYIGPEGNLLEMRPEQCHRIRLNSPIITIEEMNAMKHLDLAYAKWSSKTIDITFPKSEGLPGYRRALGRVCDEASQAIEDGYKAIILSDRAVGHDRVTLSALLACGGVHQHLTMLKKRAKVALLVETGEAREVHHLCVLIGYGADAICPYLVIEVIYKVAREGLIKGDHTVDQLIKNYRKSVDDGILKVMSKMGISTLQSYKGAQIFEILGLHEEVVSRCFTGTASRVQGATFELLAMDAFEMHERGFPSRDTLLPPGMPESGEYHWRDGGEAHVNDPVGIANLQDAVREKNQKAYDAYARNAYEQVKNVTLRGLLDFKYEAATPIPVEQVEPWNEIVRRFVTGAMSYGSISMEAHSTLAVAMNRLGGKSNTGEGGEDAERSQVLPNGDTMRSAIKQVASGRFGVTSNYLADADELQIKMAQGAKPGEGGELPGHKVSASIARTRHSTAGVGLISPPPHHDIYSIEDLKQLIYDLKCSNPRARVSVKLVSEVGVGIVASGVAKARADHILISGHDGGTGASRWTGIKYAGLPWELGLAETHQTLVLNDLRGRVTVQTDGQIRTGRDVAIACLLGAEEWGFATTPLIAMGCIMMRKCHLNTCPVGIATQDPQLRAKFSGQPEQVINFFYYVAEELREYMAKLGFRTINEMVGRSDMLKVNEKLRSIKTATLDLSAVLKPAWEMRPGAATYRVRRQDHKLYVRLDNKFIDESEPALTKGLPVRIDCDVVNTDRALGTTLSYKVSKQYGEEGLPKDTIHINMRGSAGQSCGAFLAPGITIELEGDANDYVGKGLSGGRLIVYPPKASTFKAEENIIIGNVCLYGATSGEAFIRGVAAERFAVRNSGVNAVVEGTGDHACEYMTGGRVVVLGTTGRNFAAGMSGGIAYVLDMAHTFATKVNMGMVELGKVTDPREIAQLRSFIEDHRHYTGSEVADRVLHDFHHLLPLFVRVMPLDYKRVLEQEAARAKEEKKRSTFIDLVPSHTASQVDLASEGLENILLPKTSLASALNSSTHLSAPSRSSVVDIEDSVLDDAAQREKAKKVDKVRGFMKYKRLGEAYRPARKRVKDWKEISNRLTETELKYQTARCMDCGVPFCQSDSGCPISNVIPKWNDLVFKGQWRDALNRLLMTNNFPEFTGRVCPAPCEGACVLGINEQPVGIKSIECAIIDKGFDMGWIVPNPPQFRTGKKIAVIGSGPAGLACADQLNKAGHYVTVYDRNDRMGGLLMYGIPNMKLDKVIVQRRLDLMAAEGITFVPNTNIGADVTLESLRNENDAVVLCTGATWPRDLRIPNRDVDGIHFAMEFLQANTTSLLDSQLADGNYISAKGKDVIVIGGGDTGNDCIGTSMRHGAKSVTNFELLPKPPASRGRDNPWPQWPRIFRTDYGHSEVAAHFGQDPREYCISTKEFVVDEDGKLKGLETVRVEWTKDSGGRWKMEEVVGSQKFFPAQLVFLALGFLGPQQDLIKDNNIKTDGRSNIQTPAKGYATSLPGVFAAGDCRRGQSLIVWGINEGRGAAAEIDSYLSGSTRLPAAGGIKQRLFAPPHRMSANGTAHTIKTVA</sequence>
<accession>A0A067MKA9</accession>
<dbReference type="FunFam" id="2.160.20.60:FF:000001">
    <property type="entry name" value="Glutamate synthase, large subunit"/>
    <property type="match status" value="1"/>
</dbReference>
<dbReference type="NCBIfam" id="TIGR01317">
    <property type="entry name" value="GOGAT_sm_gam"/>
    <property type="match status" value="1"/>
</dbReference>
<dbReference type="InterPro" id="IPR002489">
    <property type="entry name" value="Glu_synth_asu_C"/>
</dbReference>
<dbReference type="PANTHER" id="PTHR43100:SF1">
    <property type="entry name" value="GLUTAMATE SYNTHASE [NADPH] SMALL CHAIN"/>
    <property type="match status" value="1"/>
</dbReference>
<dbReference type="InterPro" id="IPR006982">
    <property type="entry name" value="Glu_synth_centr_N"/>
</dbReference>
<evidence type="ECO:0000256" key="5">
    <source>
        <dbReference type="ARBA" id="ARBA00004944"/>
    </source>
</evidence>
<dbReference type="Pfam" id="PF01645">
    <property type="entry name" value="Glu_synthase"/>
    <property type="match status" value="1"/>
</dbReference>
<dbReference type="Pfam" id="PF00310">
    <property type="entry name" value="GATase_2"/>
    <property type="match status" value="1"/>
</dbReference>
<keyword evidence="16 24" id="KW-0411">Iron-sulfur</keyword>
<dbReference type="PIRSF" id="PIRSF000187">
    <property type="entry name" value="GOGAT"/>
    <property type="match status" value="1"/>
</dbReference>
<evidence type="ECO:0000259" key="26">
    <source>
        <dbReference type="PROSITE" id="PS51278"/>
    </source>
</evidence>
<dbReference type="Gene3D" id="3.60.20.10">
    <property type="entry name" value="Glutamine Phosphoribosylpyrophosphate, subunit 1, domain 1"/>
    <property type="match status" value="1"/>
</dbReference>
<dbReference type="NCBIfam" id="NF008730">
    <property type="entry name" value="PRK11750.1"/>
    <property type="match status" value="1"/>
</dbReference>
<gene>
    <name evidence="27" type="ORF">BOTBODRAFT_173121</name>
</gene>
<evidence type="ECO:0000256" key="24">
    <source>
        <dbReference type="PIRSR" id="PIRSR000187-2"/>
    </source>
</evidence>
<dbReference type="PANTHER" id="PTHR43100">
    <property type="entry name" value="GLUTAMATE SYNTHASE [NADPH] SMALL CHAIN"/>
    <property type="match status" value="1"/>
</dbReference>
<dbReference type="FunFam" id="3.20.20.70:FF:000031">
    <property type="entry name" value="Glutamate synthase 1 [NADH]"/>
    <property type="match status" value="1"/>
</dbReference>
<dbReference type="Pfam" id="PF04898">
    <property type="entry name" value="Glu_syn_central"/>
    <property type="match status" value="1"/>
</dbReference>
<evidence type="ECO:0000256" key="9">
    <source>
        <dbReference type="ARBA" id="ARBA00022630"/>
    </source>
</evidence>
<comment type="function">
    <text evidence="21">Forms L-glutamate from L-glutamine and 2-oxoglutarate. Represents an alternative pathway to L-glutamate dehydrogenase for the biosynthesis of L-glutamate. Participates with glutamine synthetase in ammonia assimilation processes. The enzyme is specific for NADH, L-glutamine and 2-oxoglutarate.</text>
</comment>
<comment type="catalytic activity">
    <reaction evidence="20">
        <text>2 L-glutamate + NAD(+) = L-glutamine + 2-oxoglutarate + NADH + H(+)</text>
        <dbReference type="Rhea" id="RHEA:13753"/>
        <dbReference type="ChEBI" id="CHEBI:15378"/>
        <dbReference type="ChEBI" id="CHEBI:16810"/>
        <dbReference type="ChEBI" id="CHEBI:29985"/>
        <dbReference type="ChEBI" id="CHEBI:57540"/>
        <dbReference type="ChEBI" id="CHEBI:57945"/>
        <dbReference type="ChEBI" id="CHEBI:58359"/>
        <dbReference type="EC" id="1.4.1.14"/>
    </reaction>
</comment>
<comment type="similarity">
    <text evidence="6">Belongs to the glutamate synthase family.</text>
</comment>
<dbReference type="InterPro" id="IPR023753">
    <property type="entry name" value="FAD/NAD-binding_dom"/>
</dbReference>
<dbReference type="GO" id="GO:0005506">
    <property type="term" value="F:iron ion binding"/>
    <property type="evidence" value="ECO:0007669"/>
    <property type="project" value="InterPro"/>
</dbReference>
<comment type="pathway">
    <text evidence="4">Nitrogen metabolism.</text>
</comment>
<keyword evidence="14" id="KW-0560">Oxidoreductase</keyword>
<dbReference type="Pfam" id="PF07992">
    <property type="entry name" value="Pyr_redox_2"/>
    <property type="match status" value="1"/>
</dbReference>
<dbReference type="InterPro" id="IPR009051">
    <property type="entry name" value="Helical_ferredxn"/>
</dbReference>
<dbReference type="InterPro" id="IPR036188">
    <property type="entry name" value="FAD/NAD-bd_sf"/>
</dbReference>
<dbReference type="Pfam" id="PF14691">
    <property type="entry name" value="Fer4_20"/>
    <property type="match status" value="1"/>
</dbReference>